<keyword evidence="3 9" id="KW-0997">Cell inner membrane</keyword>
<comment type="function">
    <text evidence="9">Essential cell division protein.</text>
</comment>
<evidence type="ECO:0000256" key="8">
    <source>
        <dbReference type="ARBA" id="ARBA00023306"/>
    </source>
</evidence>
<evidence type="ECO:0000256" key="7">
    <source>
        <dbReference type="ARBA" id="ARBA00023136"/>
    </source>
</evidence>
<reference evidence="12 13" key="1">
    <citation type="submission" date="2018-09" db="EMBL/GenBank/DDBJ databases">
        <authorList>
            <person name="Zhu H."/>
        </authorList>
    </citation>
    <scope>NUCLEOTIDE SEQUENCE [LARGE SCALE GENOMIC DNA]</scope>
    <source>
        <strain evidence="12 13">K1W22B-8</strain>
    </source>
</reference>
<comment type="subcellular location">
    <subcellularLocation>
        <location evidence="9">Cell inner membrane</location>
        <topology evidence="9">Single-pass type II membrane protein</topology>
    </subcellularLocation>
    <subcellularLocation>
        <location evidence="1">Membrane</location>
    </subcellularLocation>
    <text evidence="9">Localizes to the division septum.</text>
</comment>
<feature type="domain" description="POTRA" evidence="11">
    <location>
        <begin position="96"/>
        <end position="164"/>
    </location>
</feature>
<dbReference type="HAMAP" id="MF_00911">
    <property type="entry name" value="FtsQ_subfam"/>
    <property type="match status" value="1"/>
</dbReference>
<keyword evidence="7 9" id="KW-0472">Membrane</keyword>
<dbReference type="InterPro" id="IPR005548">
    <property type="entry name" value="Cell_div_FtsQ/DivIB_C"/>
</dbReference>
<dbReference type="InterPro" id="IPR026579">
    <property type="entry name" value="FtsQ"/>
</dbReference>
<dbReference type="GO" id="GO:0032153">
    <property type="term" value="C:cell division site"/>
    <property type="evidence" value="ECO:0007669"/>
    <property type="project" value="UniProtKB-UniRule"/>
</dbReference>
<keyword evidence="2 9" id="KW-1003">Cell membrane</keyword>
<dbReference type="InterPro" id="IPR013685">
    <property type="entry name" value="POTRA_FtsQ_type"/>
</dbReference>
<dbReference type="GO" id="GO:0090529">
    <property type="term" value="P:cell septum assembly"/>
    <property type="evidence" value="ECO:0007669"/>
    <property type="project" value="InterPro"/>
</dbReference>
<comment type="caution">
    <text evidence="12">The sequence shown here is derived from an EMBL/GenBank/DDBJ whole genome shotgun (WGS) entry which is preliminary data.</text>
</comment>
<feature type="region of interest" description="Disordered" evidence="10">
    <location>
        <begin position="12"/>
        <end position="49"/>
    </location>
</feature>
<gene>
    <name evidence="9" type="primary">ftsQ</name>
    <name evidence="12" type="ORF">D3874_05595</name>
</gene>
<feature type="compositionally biased region" description="Basic and acidic residues" evidence="10">
    <location>
        <begin position="12"/>
        <end position="26"/>
    </location>
</feature>
<evidence type="ECO:0000256" key="4">
    <source>
        <dbReference type="ARBA" id="ARBA00022618"/>
    </source>
</evidence>
<evidence type="ECO:0000256" key="6">
    <source>
        <dbReference type="ARBA" id="ARBA00022989"/>
    </source>
</evidence>
<dbReference type="Proteomes" id="UP000284605">
    <property type="component" value="Unassembled WGS sequence"/>
</dbReference>
<dbReference type="PANTHER" id="PTHR35851">
    <property type="entry name" value="CELL DIVISION PROTEIN FTSQ"/>
    <property type="match status" value="1"/>
</dbReference>
<evidence type="ECO:0000256" key="9">
    <source>
        <dbReference type="HAMAP-Rule" id="MF_00911"/>
    </source>
</evidence>
<dbReference type="AlphaFoldDB" id="A0A418W984"/>
<dbReference type="GO" id="GO:0043093">
    <property type="term" value="P:FtsZ-dependent cytokinesis"/>
    <property type="evidence" value="ECO:0007669"/>
    <property type="project" value="UniProtKB-UniRule"/>
</dbReference>
<dbReference type="Pfam" id="PF03799">
    <property type="entry name" value="FtsQ_DivIB_C"/>
    <property type="match status" value="1"/>
</dbReference>
<keyword evidence="6 9" id="KW-1133">Transmembrane helix</keyword>
<accession>A0A418W984</accession>
<keyword evidence="4 9" id="KW-0132">Cell division</keyword>
<evidence type="ECO:0000256" key="3">
    <source>
        <dbReference type="ARBA" id="ARBA00022519"/>
    </source>
</evidence>
<dbReference type="InterPro" id="IPR034746">
    <property type="entry name" value="POTRA"/>
</dbReference>
<dbReference type="PROSITE" id="PS51779">
    <property type="entry name" value="POTRA"/>
    <property type="match status" value="1"/>
</dbReference>
<dbReference type="EMBL" id="QYUK01000011">
    <property type="protein sequence ID" value="RJF86559.1"/>
    <property type="molecule type" value="Genomic_DNA"/>
</dbReference>
<comment type="similarity">
    <text evidence="9">Belongs to the FtsQ/DivIB family. FtsQ subfamily.</text>
</comment>
<feature type="transmembrane region" description="Helical" evidence="9">
    <location>
        <begin position="55"/>
        <end position="76"/>
    </location>
</feature>
<evidence type="ECO:0000313" key="13">
    <source>
        <dbReference type="Proteomes" id="UP000284605"/>
    </source>
</evidence>
<evidence type="ECO:0000313" key="12">
    <source>
        <dbReference type="EMBL" id="RJF86559.1"/>
    </source>
</evidence>
<dbReference type="GO" id="GO:0005886">
    <property type="term" value="C:plasma membrane"/>
    <property type="evidence" value="ECO:0007669"/>
    <property type="project" value="UniProtKB-SubCell"/>
</dbReference>
<name>A0A418W984_9PROT</name>
<evidence type="ECO:0000256" key="5">
    <source>
        <dbReference type="ARBA" id="ARBA00022692"/>
    </source>
</evidence>
<keyword evidence="13" id="KW-1185">Reference proteome</keyword>
<dbReference type="Gene3D" id="3.40.50.11690">
    <property type="entry name" value="Cell division protein FtsQ/DivIB"/>
    <property type="match status" value="1"/>
</dbReference>
<dbReference type="Pfam" id="PF08478">
    <property type="entry name" value="POTRA_1"/>
    <property type="match status" value="1"/>
</dbReference>
<organism evidence="12 13">
    <name type="scientific">Oleomonas cavernae</name>
    <dbReference type="NCBI Taxonomy" id="2320859"/>
    <lineage>
        <taxon>Bacteria</taxon>
        <taxon>Pseudomonadati</taxon>
        <taxon>Pseudomonadota</taxon>
        <taxon>Alphaproteobacteria</taxon>
        <taxon>Acetobacterales</taxon>
        <taxon>Acetobacteraceae</taxon>
        <taxon>Oleomonas</taxon>
    </lineage>
</organism>
<evidence type="ECO:0000256" key="10">
    <source>
        <dbReference type="SAM" id="MobiDB-lite"/>
    </source>
</evidence>
<keyword evidence="8 9" id="KW-0131">Cell cycle</keyword>
<sequence>MRHASVELAYRRKTEVGAQAQEERRGQGHAPAPAAGRGGGARPARLGPSQSRGRIYAGAGAAVVTVAALLSVTGIMGEMGADLSASLSHFARDEGFVVQSVTVSGRSVVKAGDVLAALDIERGDAILEVDLEAARERLMALSWVQAASVERRLPDAIHVTLVERRPMALWQTGGRMHLVDQNGIAIEGEGAQLALYAKLPLIVGDDAPKYAAELIELLAREPSIGNRVQAAIRVSKRRWNLKLDNGVEIRLPEQGVAAAWDRLATMERTERLLSRDIVVVDLRQPDRMVVRLSDGAVQQMAVPPAKNT</sequence>
<evidence type="ECO:0000259" key="11">
    <source>
        <dbReference type="PROSITE" id="PS51779"/>
    </source>
</evidence>
<keyword evidence="5 9" id="KW-0812">Transmembrane</keyword>
<protein>
    <recommendedName>
        <fullName evidence="9">Cell division protein FtsQ</fullName>
    </recommendedName>
</protein>
<dbReference type="InterPro" id="IPR045335">
    <property type="entry name" value="FtsQ_C_sf"/>
</dbReference>
<evidence type="ECO:0000256" key="1">
    <source>
        <dbReference type="ARBA" id="ARBA00004370"/>
    </source>
</evidence>
<dbReference type="PANTHER" id="PTHR35851:SF1">
    <property type="entry name" value="CELL DIVISION PROTEIN FTSQ"/>
    <property type="match status" value="1"/>
</dbReference>
<evidence type="ECO:0000256" key="2">
    <source>
        <dbReference type="ARBA" id="ARBA00022475"/>
    </source>
</evidence>
<proteinExistence type="inferred from homology"/>
<dbReference type="Gene3D" id="3.10.20.310">
    <property type="entry name" value="membrane protein fhac"/>
    <property type="match status" value="1"/>
</dbReference>